<dbReference type="GO" id="GO:0003697">
    <property type="term" value="F:single-stranded DNA binding"/>
    <property type="evidence" value="ECO:0007669"/>
    <property type="project" value="InterPro"/>
</dbReference>
<dbReference type="PANTHER" id="PTHR10302:SF27">
    <property type="entry name" value="SINGLE-STRANDED DNA-BINDING PROTEIN"/>
    <property type="match status" value="1"/>
</dbReference>
<keyword evidence="3" id="KW-1185">Reference proteome</keyword>
<dbReference type="Proteomes" id="UP000298488">
    <property type="component" value="Unassembled WGS sequence"/>
</dbReference>
<dbReference type="GO" id="GO:0009295">
    <property type="term" value="C:nucleoid"/>
    <property type="evidence" value="ECO:0007669"/>
    <property type="project" value="TreeGrafter"/>
</dbReference>
<dbReference type="GO" id="GO:0006260">
    <property type="term" value="P:DNA replication"/>
    <property type="evidence" value="ECO:0007669"/>
    <property type="project" value="InterPro"/>
</dbReference>
<dbReference type="RefSeq" id="WP_104095100.1">
    <property type="nucleotide sequence ID" value="NZ_JACHBP010000001.1"/>
</dbReference>
<keyword evidence="2" id="KW-0238">DNA-binding</keyword>
<evidence type="ECO:0000313" key="3">
    <source>
        <dbReference type="Proteomes" id="UP000298488"/>
    </source>
</evidence>
<dbReference type="Pfam" id="PF00436">
    <property type="entry name" value="SSB"/>
    <property type="match status" value="1"/>
</dbReference>
<evidence type="ECO:0000256" key="1">
    <source>
        <dbReference type="SAM" id="MobiDB-lite"/>
    </source>
</evidence>
<dbReference type="InterPro" id="IPR012340">
    <property type="entry name" value="NA-bd_OB-fold"/>
</dbReference>
<dbReference type="EMBL" id="SOFI01000003">
    <property type="protein sequence ID" value="TFB79220.1"/>
    <property type="molecule type" value="Genomic_DNA"/>
</dbReference>
<feature type="compositionally biased region" description="Basic and acidic residues" evidence="1">
    <location>
        <begin position="151"/>
        <end position="162"/>
    </location>
</feature>
<organism evidence="2 3">
    <name type="scientific">Terrimesophilobacter mesophilus</name>
    <dbReference type="NCBI Taxonomy" id="433647"/>
    <lineage>
        <taxon>Bacteria</taxon>
        <taxon>Bacillati</taxon>
        <taxon>Actinomycetota</taxon>
        <taxon>Actinomycetes</taxon>
        <taxon>Micrococcales</taxon>
        <taxon>Microbacteriaceae</taxon>
        <taxon>Terrimesophilobacter</taxon>
    </lineage>
</organism>
<sequence length="162" mass="17655">MTDTLTITGFVATPPRQLTTADGYALTSFRLASNLRRFDRTTKSWVDAGTNWYTVSTYRQMATNVAASVHKGDRVLVTGRLRIRDWQDGEKKGMNIDLDADALGHDLGWGTASFTRTIHSSEVEAVGSGAQADDAPEEQENGDQTSADASAEARELEQVAPF</sequence>
<dbReference type="InterPro" id="IPR011344">
    <property type="entry name" value="ssDNA-bd"/>
</dbReference>
<protein>
    <submittedName>
        <fullName evidence="2">Single-stranded DNA-binding protein</fullName>
    </submittedName>
</protein>
<dbReference type="SUPFAM" id="SSF50249">
    <property type="entry name" value="Nucleic acid-binding proteins"/>
    <property type="match status" value="1"/>
</dbReference>
<accession>A0A4R8VAU8</accession>
<gene>
    <name evidence="2" type="ORF">E3N84_03605</name>
</gene>
<dbReference type="InterPro" id="IPR000424">
    <property type="entry name" value="Primosome_PriB/ssb"/>
</dbReference>
<comment type="caution">
    <text evidence="2">The sequence shown here is derived from an EMBL/GenBank/DDBJ whole genome shotgun (WGS) entry which is preliminary data.</text>
</comment>
<dbReference type="PIRSF" id="PIRSF002070">
    <property type="entry name" value="SSB"/>
    <property type="match status" value="1"/>
</dbReference>
<dbReference type="AlphaFoldDB" id="A0A4R8VAU8"/>
<dbReference type="OrthoDB" id="4427276at2"/>
<dbReference type="PANTHER" id="PTHR10302">
    <property type="entry name" value="SINGLE-STRANDED DNA-BINDING PROTEIN"/>
    <property type="match status" value="1"/>
</dbReference>
<dbReference type="CDD" id="cd04496">
    <property type="entry name" value="SSB_OBF"/>
    <property type="match status" value="1"/>
</dbReference>
<dbReference type="PROSITE" id="PS50935">
    <property type="entry name" value="SSB"/>
    <property type="match status" value="1"/>
</dbReference>
<evidence type="ECO:0000313" key="2">
    <source>
        <dbReference type="EMBL" id="TFB79220.1"/>
    </source>
</evidence>
<proteinExistence type="predicted"/>
<name>A0A4R8VAU8_9MICO</name>
<dbReference type="Gene3D" id="2.40.50.140">
    <property type="entry name" value="Nucleic acid-binding proteins"/>
    <property type="match status" value="1"/>
</dbReference>
<reference evidence="2 3" key="1">
    <citation type="submission" date="2019-03" db="EMBL/GenBank/DDBJ databases">
        <title>Genomics of glacier-inhabiting Cryobacterium strains.</title>
        <authorList>
            <person name="Liu Q."/>
            <person name="Xin Y.-H."/>
        </authorList>
    </citation>
    <scope>NUCLEOTIDE SEQUENCE [LARGE SCALE GENOMIC DNA]</scope>
    <source>
        <strain evidence="2 3">CGMCC 1.10440</strain>
    </source>
</reference>
<feature type="region of interest" description="Disordered" evidence="1">
    <location>
        <begin position="124"/>
        <end position="162"/>
    </location>
</feature>